<organism evidence="1 2">
    <name type="scientific">Ancylostoma caninum</name>
    <name type="common">Dog hookworm</name>
    <dbReference type="NCBI Taxonomy" id="29170"/>
    <lineage>
        <taxon>Eukaryota</taxon>
        <taxon>Metazoa</taxon>
        <taxon>Ecdysozoa</taxon>
        <taxon>Nematoda</taxon>
        <taxon>Chromadorea</taxon>
        <taxon>Rhabditida</taxon>
        <taxon>Rhabditina</taxon>
        <taxon>Rhabditomorpha</taxon>
        <taxon>Strongyloidea</taxon>
        <taxon>Ancylostomatidae</taxon>
        <taxon>Ancylostomatinae</taxon>
        <taxon>Ancylostoma</taxon>
    </lineage>
</organism>
<reference evidence="1 2" key="1">
    <citation type="submission" date="2014-10" db="EMBL/GenBank/DDBJ databases">
        <title>Draft genome of the hookworm Ancylostoma caninum.</title>
        <authorList>
            <person name="Mitreva M."/>
        </authorList>
    </citation>
    <scope>NUCLEOTIDE SEQUENCE [LARGE SCALE GENOMIC DNA]</scope>
    <source>
        <strain evidence="1 2">Baltimore</strain>
    </source>
</reference>
<proteinExistence type="predicted"/>
<name>A0A368FVK6_ANCCA</name>
<evidence type="ECO:0000313" key="2">
    <source>
        <dbReference type="Proteomes" id="UP000252519"/>
    </source>
</evidence>
<dbReference type="STRING" id="29170.A0A368FVK6"/>
<accession>A0A368FVK6</accession>
<comment type="caution">
    <text evidence="1">The sequence shown here is derived from an EMBL/GenBank/DDBJ whole genome shotgun (WGS) entry which is preliminary data.</text>
</comment>
<protein>
    <recommendedName>
        <fullName evidence="3">Helitron helicase-like domain-containing protein</fullName>
    </recommendedName>
</protein>
<gene>
    <name evidence="1" type="ORF">ANCCAN_19329</name>
</gene>
<dbReference type="PANTHER" id="PTHR45786:SF74">
    <property type="entry name" value="ATP-DEPENDENT DNA HELICASE"/>
    <property type="match status" value="1"/>
</dbReference>
<dbReference type="Proteomes" id="UP000252519">
    <property type="component" value="Unassembled WGS sequence"/>
</dbReference>
<dbReference type="OrthoDB" id="10051381at2759"/>
<sequence length="196" mass="22435">MDVICPHCQARKFRAEPPGMCCSGGKVKLPPLNPPPEPLRSYMSGTTAESKHFLQNIRKYNSCSQMTSFSTTATVQEPGFMPTFKIYFTGDEEQQADQRCENIGGTRRNIVLDVQRMFHQHNNLVRLFKTSLERMPTDEFKVVIRADKRPAGEHERRFNAPTVNEVAVVIVGEDVDRRDIIIQKRNDSLQRISETH</sequence>
<keyword evidence="2" id="KW-1185">Reference proteome</keyword>
<evidence type="ECO:0000313" key="1">
    <source>
        <dbReference type="EMBL" id="RCN34815.1"/>
    </source>
</evidence>
<dbReference type="PANTHER" id="PTHR45786">
    <property type="entry name" value="DNA BINDING PROTEIN-LIKE"/>
    <property type="match status" value="1"/>
</dbReference>
<dbReference type="EMBL" id="JOJR01000735">
    <property type="protein sequence ID" value="RCN34815.1"/>
    <property type="molecule type" value="Genomic_DNA"/>
</dbReference>
<dbReference type="AlphaFoldDB" id="A0A368FVK6"/>
<evidence type="ECO:0008006" key="3">
    <source>
        <dbReference type="Google" id="ProtNLM"/>
    </source>
</evidence>